<dbReference type="Proteomes" id="UP001054945">
    <property type="component" value="Unassembled WGS sequence"/>
</dbReference>
<evidence type="ECO:0000313" key="2">
    <source>
        <dbReference type="Proteomes" id="UP001054945"/>
    </source>
</evidence>
<keyword evidence="2" id="KW-1185">Reference proteome</keyword>
<name>A0AAV4XBY3_CAEEX</name>
<dbReference type="AlphaFoldDB" id="A0AAV4XBY3"/>
<sequence length="97" mass="11169">MTFIDDLMRIDEVQKLLLTKNGIPSCVELQSKLYRNYAGNPKVVLMTALSLKGHIILVWPRFSSYQSGEKWEKCTFLSHQYLRCNMGPTIDLTFIIG</sequence>
<evidence type="ECO:0000313" key="1">
    <source>
        <dbReference type="EMBL" id="GIY91700.1"/>
    </source>
</evidence>
<dbReference type="EMBL" id="BPLR01017448">
    <property type="protein sequence ID" value="GIY91700.1"/>
    <property type="molecule type" value="Genomic_DNA"/>
</dbReference>
<organism evidence="1 2">
    <name type="scientific">Caerostris extrusa</name>
    <name type="common">Bark spider</name>
    <name type="synonym">Caerostris bankana</name>
    <dbReference type="NCBI Taxonomy" id="172846"/>
    <lineage>
        <taxon>Eukaryota</taxon>
        <taxon>Metazoa</taxon>
        <taxon>Ecdysozoa</taxon>
        <taxon>Arthropoda</taxon>
        <taxon>Chelicerata</taxon>
        <taxon>Arachnida</taxon>
        <taxon>Araneae</taxon>
        <taxon>Araneomorphae</taxon>
        <taxon>Entelegynae</taxon>
        <taxon>Araneoidea</taxon>
        <taxon>Araneidae</taxon>
        <taxon>Caerostris</taxon>
    </lineage>
</organism>
<protein>
    <submittedName>
        <fullName evidence="1">Uncharacterized protein</fullName>
    </submittedName>
</protein>
<reference evidence="1 2" key="1">
    <citation type="submission" date="2021-06" db="EMBL/GenBank/DDBJ databases">
        <title>Caerostris extrusa draft genome.</title>
        <authorList>
            <person name="Kono N."/>
            <person name="Arakawa K."/>
        </authorList>
    </citation>
    <scope>NUCLEOTIDE SEQUENCE [LARGE SCALE GENOMIC DNA]</scope>
</reference>
<gene>
    <name evidence="1" type="ORF">CEXT_527911</name>
</gene>
<proteinExistence type="predicted"/>
<comment type="caution">
    <text evidence="1">The sequence shown here is derived from an EMBL/GenBank/DDBJ whole genome shotgun (WGS) entry which is preliminary data.</text>
</comment>
<accession>A0AAV4XBY3</accession>